<name>A0A747H3Y0_SALER</name>
<organism evidence="3">
    <name type="scientific">Salmonella enterica</name>
    <name type="common">Salmonella choleraesuis</name>
    <dbReference type="NCBI Taxonomy" id="28901"/>
    <lineage>
        <taxon>Bacteria</taxon>
        <taxon>Pseudomonadati</taxon>
        <taxon>Pseudomonadota</taxon>
        <taxon>Gammaproteobacteria</taxon>
        <taxon>Enterobacterales</taxon>
        <taxon>Enterobacteriaceae</taxon>
        <taxon>Salmonella</taxon>
    </lineage>
</organism>
<sequence length="769" mass="83663">MAGHFDTQIGIGVKDNASVPLQRIRNETVRMQQARERVGIHSEHTLQREIARTEAAYNRLERSGKLSATELARAHEKTVATVARLRREMEETEKQQERLRHNPLGDARERLGIRSEQTIRREMALTEAAYNRLERSGELSAAELARAYARTTDTISKLRRELGETERTQSRLATGLKTTLKIGAGAAALTTGVAAALADPVRRQMDYDSTLRRTSNFMYRNGDVKTRLQGIKTIDAAVRNANRSGGGRKEDGLVAAETMGRSGMATDEVFSALPEIMKIHTATGADARSLALMRNAAFNYGLKGKLGNAALDAMTTASQHGQVDVPLLAKAMPVGLELARSAGFVGTKGFSDVAALYEVSAALAGADEGVVNTNNLMMTLSSQTISDNARTVKFHGKKVDWQAMRRKDSVQGHDALYTLHHLIQRIDDSDETIVNARKKRDQAKTATEREKWEGVINSAHGANVGRFLRDQQSLKGYLAYEKYQDQYQDISADVNKQFSLPENQRATDLDFAVMKDSNKFKSDQLANEKDFATMDMASGPANLWGVIAEKSAELAKEFPVLAEAVSGVSSVFSSVWQQLGGVGTTLATIAGVKLGAKLLKGRTGKPPVPGEPGVAAEAGAETAAEGKSGWLRAVREWMIKKGKTGIKAGGRVLKNGAIREGLLDIPGVDLVTGVLWPSDTVSGEDERNELARLKTRNRRRNGIPDAADALQRLQNWNRQTSGNGARGAPVITLPELPAPKVSVRVLLDSHDIASVIEVLQGKNSRRYGA</sequence>
<evidence type="ECO:0000313" key="3">
    <source>
        <dbReference type="EMBL" id="HAF4381901.1"/>
    </source>
</evidence>
<feature type="coiled-coil region" evidence="1">
    <location>
        <begin position="43"/>
        <end position="102"/>
    </location>
</feature>
<feature type="domain" description="Phage tail tape measure protein" evidence="2">
    <location>
        <begin position="255"/>
        <end position="391"/>
    </location>
</feature>
<keyword evidence="1" id="KW-0175">Coiled coil</keyword>
<dbReference type="InterPro" id="IPR010090">
    <property type="entry name" value="Phage_tape_meas"/>
</dbReference>
<protein>
    <recommendedName>
        <fullName evidence="2">Phage tail tape measure protein domain-containing protein</fullName>
    </recommendedName>
</protein>
<evidence type="ECO:0000256" key="1">
    <source>
        <dbReference type="SAM" id="Coils"/>
    </source>
</evidence>
<proteinExistence type="predicted"/>
<reference evidence="3" key="1">
    <citation type="journal article" date="2018" name="Genome Biol.">
        <title>SKESA: strategic k-mer extension for scrupulous assemblies.</title>
        <authorList>
            <person name="Souvorov A."/>
            <person name="Agarwala R."/>
            <person name="Lipman D.J."/>
        </authorList>
    </citation>
    <scope>NUCLEOTIDE SEQUENCE</scope>
    <source>
        <strain evidence="3">MA.03/00011831</strain>
    </source>
</reference>
<dbReference type="EMBL" id="DAAVFC010000011">
    <property type="protein sequence ID" value="HAF4381901.1"/>
    <property type="molecule type" value="Genomic_DNA"/>
</dbReference>
<feature type="coiled-coil region" evidence="1">
    <location>
        <begin position="141"/>
        <end position="168"/>
    </location>
</feature>
<dbReference type="AlphaFoldDB" id="A0A747H3Y0"/>
<accession>A0A747H3Y0</accession>
<gene>
    <name evidence="3" type="ORF">G8M71_002754</name>
</gene>
<dbReference type="Pfam" id="PF10145">
    <property type="entry name" value="PhageMin_Tail"/>
    <property type="match status" value="1"/>
</dbReference>
<reference evidence="3" key="2">
    <citation type="submission" date="2020-02" db="EMBL/GenBank/DDBJ databases">
        <authorList>
            <consortium name="NCBI Pathogen Detection Project"/>
        </authorList>
    </citation>
    <scope>NUCLEOTIDE SEQUENCE</scope>
    <source>
        <strain evidence="3">MA.03/00011831</strain>
    </source>
</reference>
<evidence type="ECO:0000259" key="2">
    <source>
        <dbReference type="Pfam" id="PF10145"/>
    </source>
</evidence>
<comment type="caution">
    <text evidence="3">The sequence shown here is derived from an EMBL/GenBank/DDBJ whole genome shotgun (WGS) entry which is preliminary data.</text>
</comment>